<feature type="compositionally biased region" description="Polar residues" evidence="1">
    <location>
        <begin position="63"/>
        <end position="74"/>
    </location>
</feature>
<name>A0AA39X9E6_9PEZI</name>
<dbReference type="EMBL" id="JAULSR010000002">
    <property type="protein sequence ID" value="KAK0629718.1"/>
    <property type="molecule type" value="Genomic_DNA"/>
</dbReference>
<feature type="region of interest" description="Disordered" evidence="1">
    <location>
        <begin position="1"/>
        <end position="86"/>
    </location>
</feature>
<reference evidence="5" key="1">
    <citation type="submission" date="2023-06" db="EMBL/GenBank/DDBJ databases">
        <title>Genome-scale phylogeny and comparative genomics of the fungal order Sordariales.</title>
        <authorList>
            <consortium name="Lawrence Berkeley National Laboratory"/>
            <person name="Hensen N."/>
            <person name="Bonometti L."/>
            <person name="Westerberg I."/>
            <person name="Brannstrom I.O."/>
            <person name="Guillou S."/>
            <person name="Cros-Aarteil S."/>
            <person name="Calhoun S."/>
            <person name="Haridas S."/>
            <person name="Kuo A."/>
            <person name="Mondo S."/>
            <person name="Pangilinan J."/>
            <person name="Riley R."/>
            <person name="LaButti K."/>
            <person name="Andreopoulos B."/>
            <person name="Lipzen A."/>
            <person name="Chen C."/>
            <person name="Yanf M."/>
            <person name="Daum C."/>
            <person name="Ng V."/>
            <person name="Clum A."/>
            <person name="Steindorff A."/>
            <person name="Ohm R."/>
            <person name="Martin F."/>
            <person name="Silar P."/>
            <person name="Natvig D."/>
            <person name="Lalanne C."/>
            <person name="Gautier V."/>
            <person name="Ament-velasquez S.L."/>
            <person name="Kruys A."/>
            <person name="Hutchinson M.I."/>
            <person name="Powell A.J."/>
            <person name="Barry K."/>
            <person name="Miller A.N."/>
            <person name="Grigoriev I.V."/>
            <person name="Debuchy R."/>
            <person name="Gladieux P."/>
            <person name="Thoren M.H."/>
            <person name="Johannesson H."/>
        </authorList>
    </citation>
    <scope>NUCLEOTIDE SEQUENCE</scope>
    <source>
        <strain evidence="5">SMH3391-2</strain>
    </source>
</reference>
<dbReference type="InterPro" id="IPR039867">
    <property type="entry name" value="Furry/Tao3/Mor2"/>
</dbReference>
<gene>
    <name evidence="5" type="ORF">B0T17DRAFT_589419</name>
</gene>
<keyword evidence="6" id="KW-1185">Reference proteome</keyword>
<feature type="compositionally biased region" description="Low complexity" evidence="1">
    <location>
        <begin position="2461"/>
        <end position="2471"/>
    </location>
</feature>
<protein>
    <submittedName>
        <fullName evidence="5">Cell morphogenesis N-terminal-domain-containing protein</fullName>
    </submittedName>
</protein>
<feature type="domain" description="Cell morphogenesis protein N-terminal" evidence="2">
    <location>
        <begin position="597"/>
        <end position="878"/>
    </location>
</feature>
<feature type="compositionally biased region" description="Acidic residues" evidence="1">
    <location>
        <begin position="2384"/>
        <end position="2395"/>
    </location>
</feature>
<dbReference type="PANTHER" id="PTHR12295:SF30">
    <property type="entry name" value="PROTEIN FURRY"/>
    <property type="match status" value="1"/>
</dbReference>
<feature type="region of interest" description="Disordered" evidence="1">
    <location>
        <begin position="313"/>
        <end position="338"/>
    </location>
</feature>
<accession>A0AA39X9E6</accession>
<dbReference type="InterPro" id="IPR016024">
    <property type="entry name" value="ARM-type_fold"/>
</dbReference>
<dbReference type="InterPro" id="IPR025614">
    <property type="entry name" value="Cell_morpho_N"/>
</dbReference>
<dbReference type="PANTHER" id="PTHR12295">
    <property type="entry name" value="FURRY-RELATED"/>
    <property type="match status" value="1"/>
</dbReference>
<feature type="domain" description="Cell morphogenesis central region" evidence="4">
    <location>
        <begin position="1701"/>
        <end position="1861"/>
    </location>
</feature>
<dbReference type="Proteomes" id="UP001174934">
    <property type="component" value="Unassembled WGS sequence"/>
</dbReference>
<dbReference type="Pfam" id="PF14228">
    <property type="entry name" value="MOR2-PAG1_mid"/>
    <property type="match status" value="3"/>
</dbReference>
<dbReference type="Pfam" id="PF14225">
    <property type="entry name" value="MOR2-PAG1_C"/>
    <property type="match status" value="1"/>
</dbReference>
<feature type="region of interest" description="Disordered" evidence="1">
    <location>
        <begin position="159"/>
        <end position="235"/>
    </location>
</feature>
<dbReference type="InterPro" id="IPR025481">
    <property type="entry name" value="Cell_Morphogen_C"/>
</dbReference>
<evidence type="ECO:0000313" key="6">
    <source>
        <dbReference type="Proteomes" id="UP001174934"/>
    </source>
</evidence>
<feature type="region of interest" description="Disordered" evidence="1">
    <location>
        <begin position="2270"/>
        <end position="2291"/>
    </location>
</feature>
<feature type="domain" description="Cell morphogenesis protein C-terminal" evidence="3">
    <location>
        <begin position="1914"/>
        <end position="2125"/>
    </location>
</feature>
<dbReference type="Pfam" id="PF14222">
    <property type="entry name" value="MOR2-PAG1_N"/>
    <property type="match status" value="2"/>
</dbReference>
<evidence type="ECO:0000313" key="5">
    <source>
        <dbReference type="EMBL" id="KAK0629718.1"/>
    </source>
</evidence>
<feature type="domain" description="Cell morphogenesis central region" evidence="4">
    <location>
        <begin position="914"/>
        <end position="1391"/>
    </location>
</feature>
<feature type="compositionally biased region" description="Gly residues" evidence="1">
    <location>
        <begin position="2402"/>
        <end position="2411"/>
    </location>
</feature>
<dbReference type="InterPro" id="IPR029473">
    <property type="entry name" value="MOR2-PAG1_mid"/>
</dbReference>
<proteinExistence type="predicted"/>
<feature type="compositionally biased region" description="Polar residues" evidence="1">
    <location>
        <begin position="170"/>
        <end position="182"/>
    </location>
</feature>
<dbReference type="SUPFAM" id="SSF48371">
    <property type="entry name" value="ARM repeat"/>
    <property type="match status" value="2"/>
</dbReference>
<dbReference type="GO" id="GO:0000902">
    <property type="term" value="P:cell morphogenesis"/>
    <property type="evidence" value="ECO:0007669"/>
    <property type="project" value="InterPro"/>
</dbReference>
<feature type="domain" description="Cell morphogenesis protein N-terminal" evidence="2">
    <location>
        <begin position="373"/>
        <end position="588"/>
    </location>
</feature>
<organism evidence="5 6">
    <name type="scientific">Bombardia bombarda</name>
    <dbReference type="NCBI Taxonomy" id="252184"/>
    <lineage>
        <taxon>Eukaryota</taxon>
        <taxon>Fungi</taxon>
        <taxon>Dikarya</taxon>
        <taxon>Ascomycota</taxon>
        <taxon>Pezizomycotina</taxon>
        <taxon>Sordariomycetes</taxon>
        <taxon>Sordariomycetidae</taxon>
        <taxon>Sordariales</taxon>
        <taxon>Lasiosphaeriaceae</taxon>
        <taxon>Bombardia</taxon>
    </lineage>
</organism>
<dbReference type="GO" id="GO:0030427">
    <property type="term" value="C:site of polarized growth"/>
    <property type="evidence" value="ECO:0007669"/>
    <property type="project" value="TreeGrafter"/>
</dbReference>
<evidence type="ECO:0000259" key="4">
    <source>
        <dbReference type="Pfam" id="PF14228"/>
    </source>
</evidence>
<evidence type="ECO:0000259" key="2">
    <source>
        <dbReference type="Pfam" id="PF14222"/>
    </source>
</evidence>
<evidence type="ECO:0000256" key="1">
    <source>
        <dbReference type="SAM" id="MobiDB-lite"/>
    </source>
</evidence>
<evidence type="ECO:0000259" key="3">
    <source>
        <dbReference type="Pfam" id="PF14225"/>
    </source>
</evidence>
<feature type="compositionally biased region" description="Polar residues" evidence="1">
    <location>
        <begin position="2472"/>
        <end position="2481"/>
    </location>
</feature>
<comment type="caution">
    <text evidence="5">The sequence shown here is derived from an EMBL/GenBank/DDBJ whole genome shotgun (WGS) entry which is preliminary data.</text>
</comment>
<dbReference type="GO" id="GO:0005938">
    <property type="term" value="C:cell cortex"/>
    <property type="evidence" value="ECO:0007669"/>
    <property type="project" value="TreeGrafter"/>
</dbReference>
<sequence>MPGPFAAPSQTLPDHEPLKFSPRAVSRLDEENEDWQRTLRPAALDSRGVAHSRESSIEKFQWPENTSATGSHQPSARAHVPPPRSAIGGAIERLVDPKASSYGHHRQTSIVHGIGIQHSRNGSLASSASSPLSPQMIAAAGSGLAPDRQDMMHAFSRMEGGDTPLPLGSRPSTALSGANAVSSPLVPERTSSATALETGNQAATQRKLERMHSGKVRRDHAPNHSQSSRHHKEEQKTVGEYALHVLFTSFIAQAEEKLNGCITVPFDPEPQIDQICGPGVDPAFDQSIVALGHIAKQKPKPLIDSMMLWRKSKSDTANEARNQLQHTRGHPAGPLQRRNTEPLQLTIGGGASEAQPGAQTSLTAKQEYVAQTERRSTVSIYILCRVLLEVMSQSTLASITPEMEDKLENIIFGQLKISEQEQLFTSPLKLANWNLFAQLLGAMSEINFASVAGRFIADLDRSLQDLAAKSPTATSRDTESKMGLVLGGMRHLQIKIWPEEAWDQSLKEAFCQALEMLVLPIAAKATNSDIAHPKWNEVISTISQRLAQMLIKPKHWSHAFPLTATMLCTKLKDRLTKPLCLQLDEVIKLVLPAAKRVIIGYRHPEYCFRSIIFPLVNADLFTSNKELKIEHLDPDKMVVGIRAFLAVMADLEKGDQGRPPFPLAYTPIPIPDRIPTSPVLGLQRRAPVISSIAPSSVESLSKPVLVSTLADNVRDYYMKFCEILGKITIICDNTFGGQAALDEKFNSPGPKTPITETFNFSRRDDLNPHDQKQAFYELLHVAVQALPRCLSVDIPFNTLINLLCTGTAHIQPNIAESSAQSLKAIARQSHAQQVTMGFARFIFNFDDRYSTMSDGGMLGPGHIEKTLMLYVELLHVWIDEIRQKTRDATGEGGEPADKRGIKLDLSGIWAEVDQVEAHGLFFLCSQSRRVRYYAINVLRLITEFDTALRKSSGREKDTTRLIDILENDSMQVMNFKDEHLSVAERSRLQRGMQNTNNQGALIELCTSDVSYDTTLWFKIFPNFVRIAYDKCPFTITIGRDLICNRILQMYKAITILSEPSRGLYYGSDPGSARLTGRTPTTQPEVLVEQWKLYLVFACTTLADPGNIQGNAQNGRRGSKSVSAADKIVSARTLFKYLNPLLSVSSPSVRDAVVVAMGSINIHIYRTLLEELQGHVSRCNDEARERIHQRSNSSPRRNPKMDLLRTEITHVYKLTSHFLKLLEVYQDDWVLSNLVAYAKDLKLFLMDSEVQMDWEFQKLRRHYCGLMEELFEGINRTKDPSRWMTFESRKSSFALMEDWCGFSPNQSQIRQREDNMRQSLIDQQNAGERGTLTAAMEIEKRNLRTAALSAMAALCGGPISVATESGSSLQFDVRRMLAWIEAIFNSGSDRMNVIGRRALKNLIVHNQEYPYLLEHCIVRCYLAEIPKVLESYFTVVTEVLLERIDYPCPFWRLLGLCLFTLGNDQSEIRSKSAHVLRALEERQQQARSSKIQDFDISISDKTKAVYKLAQFEISKRLAKQHTELAFHIFSEFTFYFKDLQSAAQRNVVAVILPWIQSIELKVDPNGGPIAQSYVLLANLLEITIKSSAALHNEVQALWQALATGPHPGNVRLVLDFIMSLCLERREQNFVEYAKQIVVFLASTNSTPGNKVVEFLLLQITPKAMVPNEKREAVPPPPDTSTMPYCADLSEVLPVGTKQTGYSLGQLSLILLVDLMVAPVSLVPDNVPVLLQVVTGLWDHYTALVQEQAREMLVHLIHELVISRLDDNTPTVTRTSIEGLIDAIRRHDRSVVWGYEDSNGKVDSHDNKVPPSMEYLTTEVVKTFEITFPGIKDQWGRLSLTWATSCPVRHLACRSFQIFRCILTSPDQYMLGDMLVRLSNTIADEKTDIQTFSMEILTTLKTLITKLSAEKLLTFPQLFWTMCACLESINECEFLEAVEMLNVYLDKVDFYAPAVRRLLLDGQPPRWDGHFEGLQPLLYKGLRSSACLDLTLNTLEKLIQLETDPLIGENDRLFFTILANLPRILHSMDQESEDVGAVQIVGVLSTIAEYNGLKSVSTVLETYLEALEPGGKFPLQDNFIANLFLALRSSFSPDLDFRMLTMLMGFLTNATSWVKIKTMRILRVMIRGTEYCMEALEVLDNIMTMSGSSMDKHHLRMSMTRSTSKAIRKEYEHTESLFGIPEASGWAVPMPARKTKLTRANIHAAFSMCQSAEGIVTETAPTPEVEFHADEFPYGYFHTSDRADTMMSDDVRGDVPMGDLISKLDSLDDFFDDLSTSPPSDGRSSKTITEFSPDTFEPGAQLYDEQILPILHQASSNISFQNGFADRPSLLPREGGLANTMNPGAFNVGSLTVSTRPGLHARSITSPSAPASYHAQMIGDFTSDDEFHEDVFSDGDDERPNTSNGGGGGGGEGSFFLENMIKPLAQGARSRVRRMTGSRASRDERYPISPQVPRVPNFFLSPQHQQQQQQQQQRPQTSSGDMV</sequence>
<feature type="region of interest" description="Disordered" evidence="1">
    <location>
        <begin position="2384"/>
        <end position="2481"/>
    </location>
</feature>
<feature type="compositionally biased region" description="Basic and acidic residues" evidence="1">
    <location>
        <begin position="26"/>
        <end position="37"/>
    </location>
</feature>
<feature type="domain" description="Cell morphogenesis central region" evidence="4">
    <location>
        <begin position="1393"/>
        <end position="1627"/>
    </location>
</feature>
<feature type="compositionally biased region" description="Polar residues" evidence="1">
    <location>
        <begin position="189"/>
        <end position="204"/>
    </location>
</feature>